<sequence>MPIVTVYYPEQLASSGKLESASKGIHQSLI</sequence>
<accession>A0A370GJU4</accession>
<name>A0A370GJU4_9BACI</name>
<protein>
    <submittedName>
        <fullName evidence="1">Uncharacterized protein</fullName>
    </submittedName>
</protein>
<reference evidence="1 2" key="1">
    <citation type="submission" date="2018-07" db="EMBL/GenBank/DDBJ databases">
        <title>Genomic Encyclopedia of Type Strains, Phase IV (KMG-IV): sequencing the most valuable type-strain genomes for metagenomic binning, comparative biology and taxonomic classification.</title>
        <authorList>
            <person name="Goeker M."/>
        </authorList>
    </citation>
    <scope>NUCLEOTIDE SEQUENCE [LARGE SCALE GENOMIC DNA]</scope>
    <source>
        <strain evidence="1 2">DSM 25281</strain>
    </source>
</reference>
<evidence type="ECO:0000313" key="2">
    <source>
        <dbReference type="Proteomes" id="UP000255326"/>
    </source>
</evidence>
<gene>
    <name evidence="1" type="ORF">DFR59_10552</name>
</gene>
<keyword evidence="2" id="KW-1185">Reference proteome</keyword>
<comment type="caution">
    <text evidence="1">The sequence shown here is derived from an EMBL/GenBank/DDBJ whole genome shotgun (WGS) entry which is preliminary data.</text>
</comment>
<dbReference type="Proteomes" id="UP000255326">
    <property type="component" value="Unassembled WGS sequence"/>
</dbReference>
<dbReference type="EMBL" id="QQAY01000005">
    <property type="protein sequence ID" value="RDI42213.1"/>
    <property type="molecule type" value="Genomic_DNA"/>
</dbReference>
<organism evidence="1 2">
    <name type="scientific">Falsibacillus pallidus</name>
    <dbReference type="NCBI Taxonomy" id="493781"/>
    <lineage>
        <taxon>Bacteria</taxon>
        <taxon>Bacillati</taxon>
        <taxon>Bacillota</taxon>
        <taxon>Bacilli</taxon>
        <taxon>Bacillales</taxon>
        <taxon>Bacillaceae</taxon>
        <taxon>Falsibacillus</taxon>
    </lineage>
</organism>
<evidence type="ECO:0000313" key="1">
    <source>
        <dbReference type="EMBL" id="RDI42213.1"/>
    </source>
</evidence>
<proteinExistence type="predicted"/>
<dbReference type="AlphaFoldDB" id="A0A370GJU4"/>